<reference evidence="1" key="1">
    <citation type="journal article" date="2020" name="Nature">
        <title>Giant virus diversity and host interactions through global metagenomics.</title>
        <authorList>
            <person name="Schulz F."/>
            <person name="Roux S."/>
            <person name="Paez-Espino D."/>
            <person name="Jungbluth S."/>
            <person name="Walsh D.A."/>
            <person name="Denef V.J."/>
            <person name="McMahon K.D."/>
            <person name="Konstantinidis K.T."/>
            <person name="Eloe-Fadrosh E.A."/>
            <person name="Kyrpides N.C."/>
            <person name="Woyke T."/>
        </authorList>
    </citation>
    <scope>NUCLEOTIDE SEQUENCE</scope>
    <source>
        <strain evidence="1">GVMAG-S-1101182-85</strain>
    </source>
</reference>
<organism evidence="1">
    <name type="scientific">viral metagenome</name>
    <dbReference type="NCBI Taxonomy" id="1070528"/>
    <lineage>
        <taxon>unclassified sequences</taxon>
        <taxon>metagenomes</taxon>
        <taxon>organismal metagenomes</taxon>
    </lineage>
</organism>
<dbReference type="EMBL" id="MN740834">
    <property type="protein sequence ID" value="QHU14213.1"/>
    <property type="molecule type" value="Genomic_DNA"/>
</dbReference>
<sequence length="253" mass="29850">MRFAVLLFGQPRRYEEGYKNLSTFLSQQKNVEIDLFYHCWTLNQGEVFSNSPYRKISQEELIYTTGVEEALLALYKPVAYEYEFTKEFEITQYKNTLAYKNTLSNPTKIKNCKNVLSQIYSRNKVRTLFAEYVQKKQIQYDFVCMTRFDLTFSPTLRLADLDPLKVYVSKLYSPKRKILPDLFILMSQSVCIQWFTLYNDLKKLIDTPSLLKEVQNLGETIDINTEELILAKYILEFKSVENIIYTSAIRGRL</sequence>
<evidence type="ECO:0000313" key="1">
    <source>
        <dbReference type="EMBL" id="QHU14213.1"/>
    </source>
</evidence>
<proteinExistence type="predicted"/>
<accession>A0A6C0K9Z6</accession>
<evidence type="ECO:0008006" key="2">
    <source>
        <dbReference type="Google" id="ProtNLM"/>
    </source>
</evidence>
<name>A0A6C0K9Z6_9ZZZZ</name>
<dbReference type="AlphaFoldDB" id="A0A6C0K9Z6"/>
<protein>
    <recommendedName>
        <fullName evidence="2">Glycosyltransferase</fullName>
    </recommendedName>
</protein>